<evidence type="ECO:0000313" key="1">
    <source>
        <dbReference type="EMBL" id="KAK7060582.1"/>
    </source>
</evidence>
<accession>A0AAW0E6W1</accession>
<name>A0AAW0E6W1_9AGAR</name>
<comment type="caution">
    <text evidence="1">The sequence shown here is derived from an EMBL/GenBank/DDBJ whole genome shotgun (WGS) entry which is preliminary data.</text>
</comment>
<sequence length="257" mass="28935">MGVHLYDESPSGPIEQHTRLTPARALVQAGIPCVVWAEDALSFVHFVPTGLFTFQILVPDELLEHATDTITSTLPCYRRAPVPEGYQHWVELRIFNPLQPPCFPNAIPLVTSDNQNVPEHIIVHPASFWSFNMHDLSKTTALSPAYHSDDSTIRFPALHAFIDSMITTILEPPGGLHMRSKTLETRLRTFLGYLFTYTPAMRAEPPLLPDGSLEPGLKGVYEGIGEENRPYFMSLIRGPSDWAYHAAKRREILHKLE</sequence>
<protein>
    <submittedName>
        <fullName evidence="1">Uncharacterized protein</fullName>
    </submittedName>
</protein>
<organism evidence="1 2">
    <name type="scientific">Paramarasmius palmivorus</name>
    <dbReference type="NCBI Taxonomy" id="297713"/>
    <lineage>
        <taxon>Eukaryota</taxon>
        <taxon>Fungi</taxon>
        <taxon>Dikarya</taxon>
        <taxon>Basidiomycota</taxon>
        <taxon>Agaricomycotina</taxon>
        <taxon>Agaricomycetes</taxon>
        <taxon>Agaricomycetidae</taxon>
        <taxon>Agaricales</taxon>
        <taxon>Marasmiineae</taxon>
        <taxon>Marasmiaceae</taxon>
        <taxon>Paramarasmius</taxon>
    </lineage>
</organism>
<dbReference type="Proteomes" id="UP001383192">
    <property type="component" value="Unassembled WGS sequence"/>
</dbReference>
<proteinExistence type="predicted"/>
<dbReference type="AlphaFoldDB" id="A0AAW0E6W1"/>
<dbReference type="EMBL" id="JAYKXP010000003">
    <property type="protein sequence ID" value="KAK7060582.1"/>
    <property type="molecule type" value="Genomic_DNA"/>
</dbReference>
<evidence type="ECO:0000313" key="2">
    <source>
        <dbReference type="Proteomes" id="UP001383192"/>
    </source>
</evidence>
<gene>
    <name evidence="1" type="ORF">VNI00_001348</name>
</gene>
<keyword evidence="2" id="KW-1185">Reference proteome</keyword>
<reference evidence="1 2" key="1">
    <citation type="submission" date="2024-01" db="EMBL/GenBank/DDBJ databases">
        <title>A draft genome for a cacao thread blight-causing isolate of Paramarasmius palmivorus.</title>
        <authorList>
            <person name="Baruah I.K."/>
            <person name="Bukari Y."/>
            <person name="Amoako-Attah I."/>
            <person name="Meinhardt L.W."/>
            <person name="Bailey B.A."/>
            <person name="Cohen S.P."/>
        </authorList>
    </citation>
    <scope>NUCLEOTIDE SEQUENCE [LARGE SCALE GENOMIC DNA]</scope>
    <source>
        <strain evidence="1 2">GH-12</strain>
    </source>
</reference>